<gene>
    <name evidence="2" type="ORF">KC01_LOCUS21761</name>
</gene>
<feature type="compositionally biased region" description="Low complexity" evidence="1">
    <location>
        <begin position="77"/>
        <end position="88"/>
    </location>
</feature>
<feature type="region of interest" description="Disordered" evidence="1">
    <location>
        <begin position="77"/>
        <end position="117"/>
    </location>
</feature>
<name>A0AAV2KWV7_KNICA</name>
<dbReference type="AlphaFoldDB" id="A0AAV2KWV7"/>
<proteinExistence type="predicted"/>
<organism evidence="2 3">
    <name type="scientific">Knipowitschia caucasica</name>
    <name type="common">Caucasian dwarf goby</name>
    <name type="synonym">Pomatoschistus caucasicus</name>
    <dbReference type="NCBI Taxonomy" id="637954"/>
    <lineage>
        <taxon>Eukaryota</taxon>
        <taxon>Metazoa</taxon>
        <taxon>Chordata</taxon>
        <taxon>Craniata</taxon>
        <taxon>Vertebrata</taxon>
        <taxon>Euteleostomi</taxon>
        <taxon>Actinopterygii</taxon>
        <taxon>Neopterygii</taxon>
        <taxon>Teleostei</taxon>
        <taxon>Neoteleostei</taxon>
        <taxon>Acanthomorphata</taxon>
        <taxon>Gobiaria</taxon>
        <taxon>Gobiiformes</taxon>
        <taxon>Gobioidei</taxon>
        <taxon>Gobiidae</taxon>
        <taxon>Gobiinae</taxon>
        <taxon>Knipowitschia</taxon>
    </lineage>
</organism>
<reference evidence="2 3" key="1">
    <citation type="submission" date="2024-04" db="EMBL/GenBank/DDBJ databases">
        <authorList>
            <person name="Waldvogel A.-M."/>
            <person name="Schoenle A."/>
        </authorList>
    </citation>
    <scope>NUCLEOTIDE SEQUENCE [LARGE SCALE GENOMIC DNA]</scope>
</reference>
<dbReference type="EMBL" id="OZ035824">
    <property type="protein sequence ID" value="CAL1592515.1"/>
    <property type="molecule type" value="Genomic_DNA"/>
</dbReference>
<dbReference type="Proteomes" id="UP001497482">
    <property type="component" value="Chromosome 2"/>
</dbReference>
<evidence type="ECO:0000256" key="1">
    <source>
        <dbReference type="SAM" id="MobiDB-lite"/>
    </source>
</evidence>
<sequence length="132" mass="13813">MFRFGLHCGGGGESWKKGGGGGGGGVMEGGDQHLPCNWPWTLLGSVPLQFHNPNPNPDPVLSVLSVLQRQLRVCGAPSFSSDGPSSPGACGEQKPVMSQSRTFRVFPPSGPLQPLQGPFAVSVTQTQLMEPS</sequence>
<protein>
    <submittedName>
        <fullName evidence="2">Uncharacterized protein</fullName>
    </submittedName>
</protein>
<evidence type="ECO:0000313" key="2">
    <source>
        <dbReference type="EMBL" id="CAL1592515.1"/>
    </source>
</evidence>
<accession>A0AAV2KWV7</accession>
<keyword evidence="3" id="KW-1185">Reference proteome</keyword>
<evidence type="ECO:0000313" key="3">
    <source>
        <dbReference type="Proteomes" id="UP001497482"/>
    </source>
</evidence>